<proteinExistence type="predicted"/>
<gene>
    <name evidence="1" type="ORF">GSM42_18990</name>
</gene>
<sequence>MDFFQYAQHEDRDRLVVKIKSSVSEAEINQVFSAIYRRYKAFHKKKVGENFFKEIDDLVDKLCDDFEQHVLRQMENE</sequence>
<dbReference type="RefSeq" id="WP_160803121.1">
    <property type="nucleotide sequence ID" value="NZ_WUUL01000018.1"/>
</dbReference>
<reference evidence="1 2" key="1">
    <citation type="submission" date="2019-12" db="EMBL/GenBank/DDBJ databases">
        <title>Whole-genome analyses of novel actinobacteria.</title>
        <authorList>
            <person name="Sahin N."/>
            <person name="Saygin H."/>
        </authorList>
    </citation>
    <scope>NUCLEOTIDE SEQUENCE [LARGE SCALE GENOMIC DNA]</scope>
    <source>
        <strain evidence="1 2">KC615</strain>
    </source>
</reference>
<dbReference type="Proteomes" id="UP000430692">
    <property type="component" value="Unassembled WGS sequence"/>
</dbReference>
<comment type="caution">
    <text evidence="1">The sequence shown here is derived from an EMBL/GenBank/DDBJ whole genome shotgun (WGS) entry which is preliminary data.</text>
</comment>
<dbReference type="AlphaFoldDB" id="A0A6I4W630"/>
<keyword evidence="2" id="KW-1185">Reference proteome</keyword>
<evidence type="ECO:0000313" key="1">
    <source>
        <dbReference type="EMBL" id="MXQ55772.1"/>
    </source>
</evidence>
<protein>
    <submittedName>
        <fullName evidence="1">Uncharacterized protein</fullName>
    </submittedName>
</protein>
<evidence type="ECO:0000313" key="2">
    <source>
        <dbReference type="Proteomes" id="UP000430692"/>
    </source>
</evidence>
<organism evidence="1 2">
    <name type="scientific">Shimazuella alba</name>
    <dbReference type="NCBI Taxonomy" id="2690964"/>
    <lineage>
        <taxon>Bacteria</taxon>
        <taxon>Bacillati</taxon>
        <taxon>Bacillota</taxon>
        <taxon>Bacilli</taxon>
        <taxon>Bacillales</taxon>
        <taxon>Thermoactinomycetaceae</taxon>
        <taxon>Shimazuella</taxon>
    </lineage>
</organism>
<accession>A0A6I4W630</accession>
<dbReference type="EMBL" id="WUUL01000018">
    <property type="protein sequence ID" value="MXQ55772.1"/>
    <property type="molecule type" value="Genomic_DNA"/>
</dbReference>
<name>A0A6I4W630_9BACL</name>